<organism evidence="6 7">
    <name type="scientific">Ricinus communis</name>
    <name type="common">Castor bean</name>
    <dbReference type="NCBI Taxonomy" id="3988"/>
    <lineage>
        <taxon>Eukaryota</taxon>
        <taxon>Viridiplantae</taxon>
        <taxon>Streptophyta</taxon>
        <taxon>Embryophyta</taxon>
        <taxon>Tracheophyta</taxon>
        <taxon>Spermatophyta</taxon>
        <taxon>Magnoliopsida</taxon>
        <taxon>eudicotyledons</taxon>
        <taxon>Gunneridae</taxon>
        <taxon>Pentapetalae</taxon>
        <taxon>rosids</taxon>
        <taxon>fabids</taxon>
        <taxon>Malpighiales</taxon>
        <taxon>Euphorbiaceae</taxon>
        <taxon>Acalyphoideae</taxon>
        <taxon>Acalypheae</taxon>
        <taxon>Ricinus</taxon>
    </lineage>
</organism>
<gene>
    <name evidence="6" type="ORF">RCOM_0106170</name>
</gene>
<dbReference type="eggNOG" id="ENOG502QPSW">
    <property type="taxonomic scope" value="Eukaryota"/>
</dbReference>
<dbReference type="STRING" id="3988.B9SEV5"/>
<evidence type="ECO:0000256" key="5">
    <source>
        <dbReference type="SAM" id="MobiDB-lite"/>
    </source>
</evidence>
<feature type="compositionally biased region" description="Basic and acidic residues" evidence="5">
    <location>
        <begin position="350"/>
        <end position="362"/>
    </location>
</feature>
<dbReference type="Pfam" id="PF09507">
    <property type="entry name" value="CDC27"/>
    <property type="match status" value="1"/>
</dbReference>
<feature type="compositionally biased region" description="Polar residues" evidence="5">
    <location>
        <begin position="151"/>
        <end position="160"/>
    </location>
</feature>
<feature type="region of interest" description="Disordered" evidence="5">
    <location>
        <begin position="280"/>
        <end position="422"/>
    </location>
</feature>
<keyword evidence="7" id="KW-1185">Reference proteome</keyword>
<sequence length="573" mass="63114">METLGILEEIESLVSDKLEVVSYKWLSRNFLVSSNDAKRLLQEFAEKHKSGLEVVYALSGWLKNNPQSYHIRLVSRPKLEEAKKEFDGNCSIHVYSVQPAIPKDPAALWNDEFVQAEELFRQPNVADNCLRDNRFCGILNPFVKRNVAGNPVSNAVSQPKSVGIPEPSKSNSAHENIKVPLQQIKDEQSGPMVGKQSTILVKDIKSESHETEDQSSKPHACGEKVLPTNEKKGQGDKSSSSLANLWGRASAKSKLTSAEDNKNLVSNPIASAEAQVCSSEAIEDQSSADEAKGVNFKRTSNGEGSRKRRVVFDFSDDEYEDAVSLASPEAPKEKMNKIFLSEKPNVNGQIEDKREVKEESSTDKAPNQVPREKISVSSKRFNSNDSSNEKKHSPITGGDGKADIVTNDPPHSPKRRKVLKTRIDERGREVNEVVWEGEDTEKIKADSNSPKNADINAPKKAENNAITSTVNNRAPVAKKSPAVGSGASTNTGGNAGNKKGGNCPLPPQAKKQRDFELALSLSTDHITHCPPLRISEIATQPNMEQSSKEIHAHIWRKQRNPHLHSRLAIPKNM</sequence>
<accession>B9SEV5</accession>
<evidence type="ECO:0000256" key="4">
    <source>
        <dbReference type="ARBA" id="ARBA00023242"/>
    </source>
</evidence>
<dbReference type="InParanoid" id="B9SEV5"/>
<evidence type="ECO:0000256" key="2">
    <source>
        <dbReference type="ARBA" id="ARBA00017589"/>
    </source>
</evidence>
<feature type="compositionally biased region" description="Polar residues" evidence="5">
    <location>
        <begin position="375"/>
        <end position="386"/>
    </location>
</feature>
<feature type="compositionally biased region" description="Basic and acidic residues" evidence="5">
    <location>
        <begin position="205"/>
        <end position="222"/>
    </location>
</feature>
<feature type="region of interest" description="Disordered" evidence="5">
    <location>
        <begin position="149"/>
        <end position="174"/>
    </location>
</feature>
<evidence type="ECO:0000256" key="1">
    <source>
        <dbReference type="ARBA" id="ARBA00004123"/>
    </source>
</evidence>
<dbReference type="GO" id="GO:0043625">
    <property type="term" value="C:delta DNA polymerase complex"/>
    <property type="evidence" value="ECO:0000318"/>
    <property type="project" value="GO_Central"/>
</dbReference>
<dbReference type="InterPro" id="IPR019038">
    <property type="entry name" value="POLD3"/>
</dbReference>
<proteinExistence type="predicted"/>
<feature type="region of interest" description="Disordered" evidence="5">
    <location>
        <begin position="205"/>
        <end position="244"/>
    </location>
</feature>
<feature type="region of interest" description="Disordered" evidence="5">
    <location>
        <begin position="472"/>
        <end position="511"/>
    </location>
</feature>
<dbReference type="GO" id="GO:0006297">
    <property type="term" value="P:nucleotide-excision repair, DNA gap filling"/>
    <property type="evidence" value="ECO:0000318"/>
    <property type="project" value="GO_Central"/>
</dbReference>
<dbReference type="PANTHER" id="PTHR17598">
    <property type="entry name" value="DNA POLYMERASE DELTA SUBUNIT 3"/>
    <property type="match status" value="1"/>
</dbReference>
<dbReference type="Gene3D" id="3.90.1030.20">
    <property type="entry name" value="DNA polymerase delta, p66 (Cdc27) subunit, wHTH domain"/>
    <property type="match status" value="1"/>
</dbReference>
<name>B9SEV5_RICCO</name>
<evidence type="ECO:0000313" key="7">
    <source>
        <dbReference type="Proteomes" id="UP000008311"/>
    </source>
</evidence>
<evidence type="ECO:0000256" key="3">
    <source>
        <dbReference type="ARBA" id="ARBA00022705"/>
    </source>
</evidence>
<dbReference type="PANTHER" id="PTHR17598:SF13">
    <property type="entry name" value="DNA POLYMERASE DELTA SUBUNIT 3"/>
    <property type="match status" value="1"/>
</dbReference>
<protein>
    <recommendedName>
        <fullName evidence="2">DNA polymerase delta subunit 3</fullName>
    </recommendedName>
</protein>
<evidence type="ECO:0000313" key="6">
    <source>
        <dbReference type="EMBL" id="EEF37851.1"/>
    </source>
</evidence>
<dbReference type="GO" id="GO:1904161">
    <property type="term" value="P:DNA synthesis involved in UV-damage excision repair"/>
    <property type="evidence" value="ECO:0000318"/>
    <property type="project" value="GO_Central"/>
</dbReference>
<keyword evidence="4" id="KW-0539">Nucleus</keyword>
<dbReference type="FunFam" id="3.90.1030.20:FF:000002">
    <property type="entry name" value="DNA polymerase delta subunit"/>
    <property type="match status" value="1"/>
</dbReference>
<dbReference type="EMBL" id="EQ973939">
    <property type="protein sequence ID" value="EEF37851.1"/>
    <property type="molecule type" value="Genomic_DNA"/>
</dbReference>
<reference evidence="7" key="1">
    <citation type="journal article" date="2010" name="Nat. Biotechnol.">
        <title>Draft genome sequence of the oilseed species Ricinus communis.</title>
        <authorList>
            <person name="Chan A.P."/>
            <person name="Crabtree J."/>
            <person name="Zhao Q."/>
            <person name="Lorenzi H."/>
            <person name="Orvis J."/>
            <person name="Puiu D."/>
            <person name="Melake-Berhan A."/>
            <person name="Jones K.M."/>
            <person name="Redman J."/>
            <person name="Chen G."/>
            <person name="Cahoon E.B."/>
            <person name="Gedil M."/>
            <person name="Stanke M."/>
            <person name="Haas B.J."/>
            <person name="Wortman J.R."/>
            <person name="Fraser-Liggett C.M."/>
            <person name="Ravel J."/>
            <person name="Rabinowicz P.D."/>
        </authorList>
    </citation>
    <scope>NUCLEOTIDE SEQUENCE [LARGE SCALE GENOMIC DNA]</scope>
    <source>
        <strain evidence="7">cv. Hale</strain>
    </source>
</reference>
<dbReference type="AlphaFoldDB" id="B9SEV5"/>
<dbReference type="FunCoup" id="B9SEV5">
    <property type="interactions" value="1076"/>
</dbReference>
<comment type="subcellular location">
    <subcellularLocation>
        <location evidence="1">Nucleus</location>
    </subcellularLocation>
</comment>
<dbReference type="Proteomes" id="UP000008311">
    <property type="component" value="Unassembled WGS sequence"/>
</dbReference>
<keyword evidence="3" id="KW-0235">DNA replication</keyword>
<dbReference type="InterPro" id="IPR041913">
    <property type="entry name" value="POLD3_sf"/>
</dbReference>
<dbReference type="GO" id="GO:0006271">
    <property type="term" value="P:DNA strand elongation involved in DNA replication"/>
    <property type="evidence" value="ECO:0000318"/>
    <property type="project" value="GO_Central"/>
</dbReference>